<evidence type="ECO:0000259" key="2">
    <source>
        <dbReference type="PROSITE" id="PS51184"/>
    </source>
</evidence>
<dbReference type="GO" id="GO:0036140">
    <property type="term" value="F:[protein]-asparagine 3-dioxygenase activity"/>
    <property type="evidence" value="ECO:0007669"/>
    <property type="project" value="TreeGrafter"/>
</dbReference>
<keyword evidence="4" id="KW-1185">Reference proteome</keyword>
<gene>
    <name evidence="3" type="primary">hif1an</name>
    <name evidence="3" type="ORF">EYF80_008922</name>
</gene>
<dbReference type="InterPro" id="IPR003347">
    <property type="entry name" value="JmjC_dom"/>
</dbReference>
<reference evidence="3 4" key="1">
    <citation type="submission" date="2019-03" db="EMBL/GenBank/DDBJ databases">
        <title>First draft genome of Liparis tanakae, snailfish: a comprehensive survey of snailfish specific genes.</title>
        <authorList>
            <person name="Kim W."/>
            <person name="Song I."/>
            <person name="Jeong J.-H."/>
            <person name="Kim D."/>
            <person name="Kim S."/>
            <person name="Ryu S."/>
            <person name="Song J.Y."/>
            <person name="Lee S.K."/>
        </authorList>
    </citation>
    <scope>NUCLEOTIDE SEQUENCE [LARGE SCALE GENOMIC DNA]</scope>
    <source>
        <tissue evidence="3">Muscle</tissue>
    </source>
</reference>
<proteinExistence type="predicted"/>
<feature type="region of interest" description="Disordered" evidence="1">
    <location>
        <begin position="1"/>
        <end position="24"/>
    </location>
</feature>
<dbReference type="GO" id="GO:0005634">
    <property type="term" value="C:nucleus"/>
    <property type="evidence" value="ECO:0007669"/>
    <property type="project" value="TreeGrafter"/>
</dbReference>
<dbReference type="OrthoDB" id="47172at2759"/>
<dbReference type="PANTHER" id="PTHR12461">
    <property type="entry name" value="HYPOXIA-INDUCIBLE FACTOR 1 ALPHA INHIBITOR-RELATED"/>
    <property type="match status" value="1"/>
</dbReference>
<dbReference type="PROSITE" id="PS51184">
    <property type="entry name" value="JMJC"/>
    <property type="match status" value="1"/>
</dbReference>
<sequence>MAATTVAEADPAASEGGTGFTGVQNWDWDESQLRKYSFPTQPIPRLSHTDPRAEMLINNEEPVVLTDTNLVYPALKWDVAYLQENIGNGDFSVYTAQKHKFLYYDEKKMANFENFVPKSQRMEMKFSEFVDKMHLTEEMRGEERVYLQQTLNDTVGKKIVVDFLGFNWNWINKQQAKRNWGQLTSNLLLIGMEGNVTPAHYDEQQNFFAQIKGHKRCILFPPDQFECLYPYPGASTPKKIEYPLRAHQKVAIMRNIEKMLGEALGDPHE</sequence>
<dbReference type="Proteomes" id="UP000314294">
    <property type="component" value="Unassembled WGS sequence"/>
</dbReference>
<dbReference type="AlphaFoldDB" id="A0A4Z2IT25"/>
<dbReference type="GO" id="GO:0036139">
    <property type="term" value="F:peptidyl-histidine dioxygenase activity"/>
    <property type="evidence" value="ECO:0007669"/>
    <property type="project" value="TreeGrafter"/>
</dbReference>
<dbReference type="GO" id="GO:0071532">
    <property type="term" value="F:ankyrin repeat binding"/>
    <property type="evidence" value="ECO:0007669"/>
    <property type="project" value="TreeGrafter"/>
</dbReference>
<dbReference type="Gene3D" id="2.60.120.10">
    <property type="entry name" value="Jelly Rolls"/>
    <property type="match status" value="1"/>
</dbReference>
<dbReference type="InterPro" id="IPR014710">
    <property type="entry name" value="RmlC-like_jellyroll"/>
</dbReference>
<evidence type="ECO:0000313" key="4">
    <source>
        <dbReference type="Proteomes" id="UP000314294"/>
    </source>
</evidence>
<protein>
    <submittedName>
        <fullName evidence="3">Hypoxia-inducible factor 1-alpha inhibitor</fullName>
    </submittedName>
</protein>
<feature type="compositionally biased region" description="Low complexity" evidence="1">
    <location>
        <begin position="1"/>
        <end position="13"/>
    </location>
</feature>
<feature type="domain" description="JmjC" evidence="2">
    <location>
        <begin position="143"/>
        <end position="269"/>
    </location>
</feature>
<organism evidence="3 4">
    <name type="scientific">Liparis tanakae</name>
    <name type="common">Tanaka's snailfish</name>
    <dbReference type="NCBI Taxonomy" id="230148"/>
    <lineage>
        <taxon>Eukaryota</taxon>
        <taxon>Metazoa</taxon>
        <taxon>Chordata</taxon>
        <taxon>Craniata</taxon>
        <taxon>Vertebrata</taxon>
        <taxon>Euteleostomi</taxon>
        <taxon>Actinopterygii</taxon>
        <taxon>Neopterygii</taxon>
        <taxon>Teleostei</taxon>
        <taxon>Neoteleostei</taxon>
        <taxon>Acanthomorphata</taxon>
        <taxon>Eupercaria</taxon>
        <taxon>Perciformes</taxon>
        <taxon>Cottioidei</taxon>
        <taxon>Cottales</taxon>
        <taxon>Liparidae</taxon>
        <taxon>Liparis</taxon>
    </lineage>
</organism>
<dbReference type="Pfam" id="PF13621">
    <property type="entry name" value="Cupin_8"/>
    <property type="match status" value="1"/>
</dbReference>
<dbReference type="EMBL" id="SRLO01000050">
    <property type="protein sequence ID" value="TNN80917.1"/>
    <property type="molecule type" value="Genomic_DNA"/>
</dbReference>
<dbReference type="InterPro" id="IPR041667">
    <property type="entry name" value="Cupin_8"/>
</dbReference>
<dbReference type="GO" id="GO:0045746">
    <property type="term" value="P:negative regulation of Notch signaling pathway"/>
    <property type="evidence" value="ECO:0007669"/>
    <property type="project" value="TreeGrafter"/>
</dbReference>
<name>A0A4Z2IT25_9TELE</name>
<dbReference type="PANTHER" id="PTHR12461:SF105">
    <property type="entry name" value="HYPOXIA-INDUCIBLE FACTOR 1-ALPHA INHIBITOR"/>
    <property type="match status" value="1"/>
</dbReference>
<dbReference type="SUPFAM" id="SSF51197">
    <property type="entry name" value="Clavaminate synthase-like"/>
    <property type="match status" value="1"/>
</dbReference>
<evidence type="ECO:0000313" key="3">
    <source>
        <dbReference type="EMBL" id="TNN80917.1"/>
    </source>
</evidence>
<accession>A0A4Z2IT25</accession>
<comment type="caution">
    <text evidence="3">The sequence shown here is derived from an EMBL/GenBank/DDBJ whole genome shotgun (WGS) entry which is preliminary data.</text>
</comment>
<dbReference type="GO" id="GO:0005737">
    <property type="term" value="C:cytoplasm"/>
    <property type="evidence" value="ECO:0007669"/>
    <property type="project" value="TreeGrafter"/>
</dbReference>
<dbReference type="FunFam" id="2.60.120.10:FF:000042">
    <property type="entry name" value="Hypoxia-inducible factor 1-alpha inhibitor"/>
    <property type="match status" value="1"/>
</dbReference>
<evidence type="ECO:0000256" key="1">
    <source>
        <dbReference type="SAM" id="MobiDB-lite"/>
    </source>
</evidence>